<evidence type="ECO:0000256" key="1">
    <source>
        <dbReference type="SAM" id="Phobius"/>
    </source>
</evidence>
<dbReference type="PANTHER" id="PTHR42305">
    <property type="entry name" value="MEMBRANE PROTEIN RV1733C-RELATED"/>
    <property type="match status" value="1"/>
</dbReference>
<reference evidence="2 3" key="1">
    <citation type="submission" date="2017-02" db="EMBL/GenBank/DDBJ databases">
        <title>The new phylogeny of genus Mycobacterium.</title>
        <authorList>
            <person name="Tortoli E."/>
            <person name="Trovato A."/>
            <person name="Cirillo D.M."/>
        </authorList>
    </citation>
    <scope>NUCLEOTIDE SEQUENCE [LARGE SCALE GENOMIC DNA]</scope>
    <source>
        <strain evidence="2 3">DSM 45578</strain>
    </source>
</reference>
<name>A0A1W9YY51_MYCBA</name>
<proteinExistence type="predicted"/>
<feature type="transmembrane region" description="Helical" evidence="1">
    <location>
        <begin position="132"/>
        <end position="158"/>
    </location>
</feature>
<gene>
    <name evidence="2" type="ORF">BST17_12030</name>
</gene>
<dbReference type="AlphaFoldDB" id="A0A1W9YY51"/>
<dbReference type="STRING" id="564198.BST17_12030"/>
<evidence type="ECO:0000313" key="2">
    <source>
        <dbReference type="EMBL" id="ORA04983.1"/>
    </source>
</evidence>
<feature type="transmembrane region" description="Helical" evidence="1">
    <location>
        <begin position="20"/>
        <end position="43"/>
    </location>
</feature>
<dbReference type="PANTHER" id="PTHR42305:SF1">
    <property type="entry name" value="MEMBRANE PROTEIN RV1733C-RELATED"/>
    <property type="match status" value="1"/>
</dbReference>
<evidence type="ECO:0008006" key="4">
    <source>
        <dbReference type="Google" id="ProtNLM"/>
    </source>
</evidence>
<protein>
    <recommendedName>
        <fullName evidence="4">Transmembrane protein</fullName>
    </recommendedName>
</protein>
<dbReference type="Proteomes" id="UP000192366">
    <property type="component" value="Unassembled WGS sequence"/>
</dbReference>
<evidence type="ECO:0000313" key="3">
    <source>
        <dbReference type="Proteomes" id="UP000192366"/>
    </source>
</evidence>
<sequence length="185" mass="20124">MRRVCTRHPLVRTADRLEAFAILGVLVIALVAIPAALAAGGIVHRSGLQTSQQEISNRHPVQATVVAGVGLPTDLETPASVRVQWQEHNRERTESVAGVATVKPGDQMTIWLDERGKVVAAPMQAGDAQLQAVVAGVAAWTSITMVGALLACVVCRILERSRDRAWDRELRLWAYNDDGWANRPH</sequence>
<dbReference type="InterPro" id="IPR039708">
    <property type="entry name" value="MT1774/Rv1733c-like"/>
</dbReference>
<comment type="caution">
    <text evidence="2">The sequence shown here is derived from an EMBL/GenBank/DDBJ whole genome shotgun (WGS) entry which is preliminary data.</text>
</comment>
<keyword evidence="1" id="KW-1133">Transmembrane helix</keyword>
<keyword evidence="3" id="KW-1185">Reference proteome</keyword>
<keyword evidence="1" id="KW-0812">Transmembrane</keyword>
<dbReference type="EMBL" id="MVHJ01000008">
    <property type="protein sequence ID" value="ORA04983.1"/>
    <property type="molecule type" value="Genomic_DNA"/>
</dbReference>
<organism evidence="2 3">
    <name type="scientific">Mycolicibacterium bacteremicum</name>
    <name type="common">Mycobacterium bacteremicum</name>
    <dbReference type="NCBI Taxonomy" id="564198"/>
    <lineage>
        <taxon>Bacteria</taxon>
        <taxon>Bacillati</taxon>
        <taxon>Actinomycetota</taxon>
        <taxon>Actinomycetes</taxon>
        <taxon>Mycobacteriales</taxon>
        <taxon>Mycobacteriaceae</taxon>
        <taxon>Mycolicibacterium</taxon>
    </lineage>
</organism>
<accession>A0A1W9YY51</accession>
<keyword evidence="1" id="KW-0472">Membrane</keyword>